<protein>
    <submittedName>
        <fullName evidence="3">Uncharacterized protein</fullName>
    </submittedName>
</protein>
<keyword evidence="2" id="KW-0812">Transmembrane</keyword>
<evidence type="ECO:0000313" key="3">
    <source>
        <dbReference type="EMBL" id="CAE8594257.1"/>
    </source>
</evidence>
<name>A0A813E8M9_POLGL</name>
<sequence length="260" mass="29998">MEDEEAQILTRWTICGVMFGWVTMLPVLLMQPHEERPRQHLFRQYLLKPCLLLLPIWIIFWILDCIELLCMFQIIHPFYYFAVCHSLIPAVLVWYLFQMQAADEKLVMDQRKSRSIEAQSEILVAIEDPSPVFLKELISMNPVAMVWLGACAAIPIVVSSLLTPYETRRAKLAQGYVNIVYTPLTVLQLVSLSALYQLRFADVPRFYLAGFGLLLSLPCFFVWCLCLVCSARFAKQDLASSSSSDSNPQRRRCRRNRLPS</sequence>
<dbReference type="OrthoDB" id="421911at2759"/>
<keyword evidence="2" id="KW-1133">Transmembrane helix</keyword>
<dbReference type="Proteomes" id="UP000626109">
    <property type="component" value="Unassembled WGS sequence"/>
</dbReference>
<keyword evidence="5" id="KW-1185">Reference proteome</keyword>
<feature type="transmembrane region" description="Helical" evidence="2">
    <location>
        <begin position="12"/>
        <end position="31"/>
    </location>
</feature>
<evidence type="ECO:0000256" key="2">
    <source>
        <dbReference type="SAM" id="Phobius"/>
    </source>
</evidence>
<keyword evidence="2" id="KW-0472">Membrane</keyword>
<feature type="transmembrane region" description="Helical" evidence="2">
    <location>
        <begin position="78"/>
        <end position="97"/>
    </location>
</feature>
<gene>
    <name evidence="3" type="ORF">PGLA1383_LOCUS12819</name>
    <name evidence="4" type="ORF">PGLA2088_LOCUS30882</name>
</gene>
<organism evidence="3 5">
    <name type="scientific">Polarella glacialis</name>
    <name type="common">Dinoflagellate</name>
    <dbReference type="NCBI Taxonomy" id="89957"/>
    <lineage>
        <taxon>Eukaryota</taxon>
        <taxon>Sar</taxon>
        <taxon>Alveolata</taxon>
        <taxon>Dinophyceae</taxon>
        <taxon>Suessiales</taxon>
        <taxon>Suessiaceae</taxon>
        <taxon>Polarella</taxon>
    </lineage>
</organism>
<dbReference type="Proteomes" id="UP000654075">
    <property type="component" value="Unassembled WGS sequence"/>
</dbReference>
<reference evidence="3" key="1">
    <citation type="submission" date="2021-02" db="EMBL/GenBank/DDBJ databases">
        <authorList>
            <person name="Dougan E. K."/>
            <person name="Rhodes N."/>
            <person name="Thang M."/>
            <person name="Chan C."/>
        </authorList>
    </citation>
    <scope>NUCLEOTIDE SEQUENCE</scope>
</reference>
<evidence type="ECO:0000313" key="5">
    <source>
        <dbReference type="Proteomes" id="UP000654075"/>
    </source>
</evidence>
<evidence type="ECO:0000256" key="1">
    <source>
        <dbReference type="SAM" id="MobiDB-lite"/>
    </source>
</evidence>
<feature type="transmembrane region" description="Helical" evidence="2">
    <location>
        <begin position="208"/>
        <end position="234"/>
    </location>
</feature>
<accession>A0A813E8M9</accession>
<feature type="transmembrane region" description="Helical" evidence="2">
    <location>
        <begin position="144"/>
        <end position="163"/>
    </location>
</feature>
<comment type="caution">
    <text evidence="3">The sequence shown here is derived from an EMBL/GenBank/DDBJ whole genome shotgun (WGS) entry which is preliminary data.</text>
</comment>
<evidence type="ECO:0000313" key="4">
    <source>
        <dbReference type="EMBL" id="CAE8698747.1"/>
    </source>
</evidence>
<proteinExistence type="predicted"/>
<dbReference type="EMBL" id="CAJNNW010029041">
    <property type="protein sequence ID" value="CAE8698747.1"/>
    <property type="molecule type" value="Genomic_DNA"/>
</dbReference>
<feature type="compositionally biased region" description="Basic residues" evidence="1">
    <location>
        <begin position="249"/>
        <end position="260"/>
    </location>
</feature>
<feature type="region of interest" description="Disordered" evidence="1">
    <location>
        <begin position="239"/>
        <end position="260"/>
    </location>
</feature>
<feature type="transmembrane region" description="Helical" evidence="2">
    <location>
        <begin position="51"/>
        <end position="71"/>
    </location>
</feature>
<dbReference type="AlphaFoldDB" id="A0A813E8M9"/>
<feature type="transmembrane region" description="Helical" evidence="2">
    <location>
        <begin position="175"/>
        <end position="196"/>
    </location>
</feature>
<dbReference type="EMBL" id="CAJNNV010006914">
    <property type="protein sequence ID" value="CAE8594257.1"/>
    <property type="molecule type" value="Genomic_DNA"/>
</dbReference>